<sequence length="93" mass="10338">MVDHLRKRLLPHLDLHARKMVHDTIDFPEEQEGIGVNFLCLVDLALGEFRTAIAAETSEKRVSSTASAASSAARSRSTRSRRSFGPRYGSPWA</sequence>
<accession>A0A0F8ZZB5</accession>
<feature type="region of interest" description="Disordered" evidence="1">
    <location>
        <begin position="57"/>
        <end position="93"/>
    </location>
</feature>
<feature type="compositionally biased region" description="Low complexity" evidence="1">
    <location>
        <begin position="63"/>
        <end position="75"/>
    </location>
</feature>
<protein>
    <submittedName>
        <fullName evidence="2">Uncharacterized protein</fullName>
    </submittedName>
</protein>
<comment type="caution">
    <text evidence="2">The sequence shown here is derived from an EMBL/GenBank/DDBJ whole genome shotgun (WGS) entry which is preliminary data.</text>
</comment>
<evidence type="ECO:0000313" key="2">
    <source>
        <dbReference type="EMBL" id="KKK65261.1"/>
    </source>
</evidence>
<gene>
    <name evidence="2" type="ORF">LCGC14_2975930</name>
</gene>
<organism evidence="2">
    <name type="scientific">marine sediment metagenome</name>
    <dbReference type="NCBI Taxonomy" id="412755"/>
    <lineage>
        <taxon>unclassified sequences</taxon>
        <taxon>metagenomes</taxon>
        <taxon>ecological metagenomes</taxon>
    </lineage>
</organism>
<dbReference type="EMBL" id="LAZR01060643">
    <property type="protein sequence ID" value="KKK65261.1"/>
    <property type="molecule type" value="Genomic_DNA"/>
</dbReference>
<name>A0A0F8ZZB5_9ZZZZ</name>
<proteinExistence type="predicted"/>
<dbReference type="AlphaFoldDB" id="A0A0F8ZZB5"/>
<evidence type="ECO:0000256" key="1">
    <source>
        <dbReference type="SAM" id="MobiDB-lite"/>
    </source>
</evidence>
<reference evidence="2" key="1">
    <citation type="journal article" date="2015" name="Nature">
        <title>Complex archaea that bridge the gap between prokaryotes and eukaryotes.</title>
        <authorList>
            <person name="Spang A."/>
            <person name="Saw J.H."/>
            <person name="Jorgensen S.L."/>
            <person name="Zaremba-Niedzwiedzka K."/>
            <person name="Martijn J."/>
            <person name="Lind A.E."/>
            <person name="van Eijk R."/>
            <person name="Schleper C."/>
            <person name="Guy L."/>
            <person name="Ettema T.J."/>
        </authorList>
    </citation>
    <scope>NUCLEOTIDE SEQUENCE</scope>
</reference>